<reference evidence="6" key="1">
    <citation type="submission" date="2016-10" db="EMBL/GenBank/DDBJ databases">
        <authorList>
            <person name="Varghese N."/>
            <person name="Submissions S."/>
        </authorList>
    </citation>
    <scope>NUCLEOTIDE SEQUENCE [LARGE SCALE GENOMIC DNA]</scope>
    <source>
        <strain evidence="6">DSM 23664</strain>
    </source>
</reference>
<organism evidence="5 6">
    <name type="scientific">Alkalibacterium subtropicum</name>
    <dbReference type="NCBI Taxonomy" id="753702"/>
    <lineage>
        <taxon>Bacteria</taxon>
        <taxon>Bacillati</taxon>
        <taxon>Bacillota</taxon>
        <taxon>Bacilli</taxon>
        <taxon>Lactobacillales</taxon>
        <taxon>Carnobacteriaceae</taxon>
        <taxon>Alkalibacterium</taxon>
    </lineage>
</organism>
<comment type="similarity">
    <text evidence="1">Belongs to the glycosyl hydrolase 16 family.</text>
</comment>
<feature type="region of interest" description="Disordered" evidence="2">
    <location>
        <begin position="826"/>
        <end position="905"/>
    </location>
</feature>
<sequence>MKNKKRVAVICGLLLMGPAVLSQLQNEDAVMTVEAEEHANLLTNGDFSQGTDSWGLMHEFGGEATFTTVNDQAEVTVHKIAGIHAEWGVPISWSSQFVQENVDLAANTRYKLSFDAKSSIARPVVLEYTNFKGNLKENFYVTEEMQTFTHEFETLQAATMHLKFLIGNVQHEGELTPEEEHTLTFDNVSLVSLGEVQEDTGEKEWELTWADEFDGESLDLSKWRIDEGNGFWSGDEWIAGWGNNEKQYYHEDNVTVEDGKLILEARQEQISDEQGDYDYTSGKILSDGLFSQTFGRFEARMKLPEGQGYWPAFWMMPQDDTYGGWAASGELDIMENAGANTDKIGGAIHFGDVWPNNTYLAGDYHFDAGSTTEFNTYSVEWEPEEIRWYVNDELYYKTGDWYTEHYEYPAPFNQDFYMILNLAVGGWYGGEPDASTAFPGQVEVDYVRVYEDANANYDKSPSPLKETVEEPEEPSDDLDRDPANWEGVGENLVQDGSFDTTTTFGDPDSDATWKTFLMADHDPNGGKADFSVVDNVLNTEIQQVGWNWWQIQLMQHMQLEEGTYKLTFDMSSELARDMRVELVGSGDEIKVFPVDETEETYEMVFHVGADTESLMFGFGREIDEEELAVPYNMTLDNIVLKAAEPVEEAPAEPAPDEEDGEWVEVGDNLIEDGMFDNTTDFGTADDLSTWNIHNQGDYENWAGLAGFSVVDGVVNAEITQVGWDWWQIQLYQNLGAIEDGTYRLSFDMASDKERNVRVELVRSGLEVMDFTVNEDMNTYEAIVEIENGEDLQLLFGLGRLPDGEELETPYNVMIDNVSLTEVEFVADEEEPVDEEDPEDGDTPVDGETPVNGEEGKDDQNDDKKENETDDEKDDMNDDKDEEKDKDKSDADDEDGEKLPDTATGIWTVGALGLTGLAGGLGMKVFKKD</sequence>
<dbReference type="InterPro" id="IPR013320">
    <property type="entry name" value="ConA-like_dom_sf"/>
</dbReference>
<dbReference type="SUPFAM" id="SSF49899">
    <property type="entry name" value="Concanavalin A-like lectins/glucanases"/>
    <property type="match status" value="1"/>
</dbReference>
<name>A0A1I1GJ60_9LACT</name>
<dbReference type="PROSITE" id="PS51762">
    <property type="entry name" value="GH16_2"/>
    <property type="match status" value="1"/>
</dbReference>
<dbReference type="Gene3D" id="2.60.120.260">
    <property type="entry name" value="Galactose-binding domain-like"/>
    <property type="match status" value="3"/>
</dbReference>
<feature type="domain" description="GH16" evidence="4">
    <location>
        <begin position="183"/>
        <end position="455"/>
    </location>
</feature>
<dbReference type="PANTHER" id="PTHR10963:SF55">
    <property type="entry name" value="GLYCOSIDE HYDROLASE FAMILY 16 PROTEIN"/>
    <property type="match status" value="1"/>
</dbReference>
<evidence type="ECO:0000256" key="1">
    <source>
        <dbReference type="ARBA" id="ARBA00006865"/>
    </source>
</evidence>
<dbReference type="InterPro" id="IPR050546">
    <property type="entry name" value="Glycosyl_Hydrlase_16"/>
</dbReference>
<dbReference type="Gene3D" id="2.60.120.200">
    <property type="match status" value="1"/>
</dbReference>
<dbReference type="CDD" id="cd08023">
    <property type="entry name" value="GH16_laminarinase_like"/>
    <property type="match status" value="1"/>
</dbReference>
<feature type="compositionally biased region" description="Acidic residues" evidence="2">
    <location>
        <begin position="469"/>
        <end position="479"/>
    </location>
</feature>
<accession>A0A1I1GJ60</accession>
<keyword evidence="3" id="KW-0732">Signal</keyword>
<feature type="compositionally biased region" description="Acidic residues" evidence="2">
    <location>
        <begin position="867"/>
        <end position="881"/>
    </location>
</feature>
<evidence type="ECO:0000256" key="2">
    <source>
        <dbReference type="SAM" id="MobiDB-lite"/>
    </source>
</evidence>
<dbReference type="InterPro" id="IPR000757">
    <property type="entry name" value="Beta-glucanase-like"/>
</dbReference>
<feature type="signal peptide" evidence="3">
    <location>
        <begin position="1"/>
        <end position="21"/>
    </location>
</feature>
<dbReference type="STRING" id="753702.SAMN04488102_103101"/>
<evidence type="ECO:0000259" key="4">
    <source>
        <dbReference type="PROSITE" id="PS51762"/>
    </source>
</evidence>
<dbReference type="OrthoDB" id="9809583at2"/>
<dbReference type="InterPro" id="IPR008979">
    <property type="entry name" value="Galactose-bd-like_sf"/>
</dbReference>
<protein>
    <submittedName>
        <fullName evidence="5">Beta-glucanase, GH16 family</fullName>
    </submittedName>
</protein>
<dbReference type="SUPFAM" id="SSF49785">
    <property type="entry name" value="Galactose-binding domain-like"/>
    <property type="match status" value="3"/>
</dbReference>
<dbReference type="PANTHER" id="PTHR10963">
    <property type="entry name" value="GLYCOSYL HYDROLASE-RELATED"/>
    <property type="match status" value="1"/>
</dbReference>
<evidence type="ECO:0000313" key="6">
    <source>
        <dbReference type="Proteomes" id="UP000199612"/>
    </source>
</evidence>
<feature type="chain" id="PRO_5039112825" evidence="3">
    <location>
        <begin position="22"/>
        <end position="928"/>
    </location>
</feature>
<feature type="region of interest" description="Disordered" evidence="2">
    <location>
        <begin position="457"/>
        <end position="482"/>
    </location>
</feature>
<dbReference type="Proteomes" id="UP000199612">
    <property type="component" value="Unassembled WGS sequence"/>
</dbReference>
<feature type="compositionally biased region" description="Acidic residues" evidence="2">
    <location>
        <begin position="826"/>
        <end position="844"/>
    </location>
</feature>
<dbReference type="GO" id="GO:0005975">
    <property type="term" value="P:carbohydrate metabolic process"/>
    <property type="evidence" value="ECO:0007669"/>
    <property type="project" value="InterPro"/>
</dbReference>
<feature type="compositionally biased region" description="Basic and acidic residues" evidence="2">
    <location>
        <begin position="853"/>
        <end position="866"/>
    </location>
</feature>
<evidence type="ECO:0000256" key="3">
    <source>
        <dbReference type="SAM" id="SignalP"/>
    </source>
</evidence>
<dbReference type="RefSeq" id="WP_143079451.1">
    <property type="nucleotide sequence ID" value="NZ_FOLT01000003.1"/>
</dbReference>
<dbReference type="EMBL" id="FOLT01000003">
    <property type="protein sequence ID" value="SFC11476.1"/>
    <property type="molecule type" value="Genomic_DNA"/>
</dbReference>
<proteinExistence type="inferred from homology"/>
<gene>
    <name evidence="5" type="ORF">SAMN04488102_103101</name>
</gene>
<evidence type="ECO:0000313" key="5">
    <source>
        <dbReference type="EMBL" id="SFC11476.1"/>
    </source>
</evidence>
<dbReference type="AlphaFoldDB" id="A0A1I1GJ60"/>
<keyword evidence="6" id="KW-1185">Reference proteome</keyword>
<dbReference type="GO" id="GO:0004553">
    <property type="term" value="F:hydrolase activity, hydrolyzing O-glycosyl compounds"/>
    <property type="evidence" value="ECO:0007669"/>
    <property type="project" value="InterPro"/>
</dbReference>
<dbReference type="Pfam" id="PF00722">
    <property type="entry name" value="Glyco_hydro_16"/>
    <property type="match status" value="1"/>
</dbReference>